<sequence length="125" mass="14773">MLKEQMKNYIPQEDGSDTVYPYMIVMNKEIDGYRRLYGRGVTNKFIKKKVGGGDTSYMIPAGLMESFKTNEVERNQLVEMQKEIQEDHGKKIQAKLEAMRLDINNQRENFDAMMQKFVKQPLEWR</sequence>
<gene>
    <name evidence="1" type="ORF">LVIROSA_LOCUS34894</name>
</gene>
<reference evidence="1 2" key="1">
    <citation type="submission" date="2022-01" db="EMBL/GenBank/DDBJ databases">
        <authorList>
            <person name="Xiong W."/>
            <person name="Schranz E."/>
        </authorList>
    </citation>
    <scope>NUCLEOTIDE SEQUENCE [LARGE SCALE GENOMIC DNA]</scope>
</reference>
<dbReference type="Proteomes" id="UP001157418">
    <property type="component" value="Unassembled WGS sequence"/>
</dbReference>
<protein>
    <submittedName>
        <fullName evidence="1">Uncharacterized protein</fullName>
    </submittedName>
</protein>
<keyword evidence="2" id="KW-1185">Reference proteome</keyword>
<organism evidence="1 2">
    <name type="scientific">Lactuca virosa</name>
    <dbReference type="NCBI Taxonomy" id="75947"/>
    <lineage>
        <taxon>Eukaryota</taxon>
        <taxon>Viridiplantae</taxon>
        <taxon>Streptophyta</taxon>
        <taxon>Embryophyta</taxon>
        <taxon>Tracheophyta</taxon>
        <taxon>Spermatophyta</taxon>
        <taxon>Magnoliopsida</taxon>
        <taxon>eudicotyledons</taxon>
        <taxon>Gunneridae</taxon>
        <taxon>Pentapetalae</taxon>
        <taxon>asterids</taxon>
        <taxon>campanulids</taxon>
        <taxon>Asterales</taxon>
        <taxon>Asteraceae</taxon>
        <taxon>Cichorioideae</taxon>
        <taxon>Cichorieae</taxon>
        <taxon>Lactucinae</taxon>
        <taxon>Lactuca</taxon>
    </lineage>
</organism>
<evidence type="ECO:0000313" key="1">
    <source>
        <dbReference type="EMBL" id="CAH1449408.1"/>
    </source>
</evidence>
<name>A0AAU9PGC6_9ASTR</name>
<accession>A0AAU9PGC6</accession>
<comment type="caution">
    <text evidence="1">The sequence shown here is derived from an EMBL/GenBank/DDBJ whole genome shotgun (WGS) entry which is preliminary data.</text>
</comment>
<proteinExistence type="predicted"/>
<dbReference type="AlphaFoldDB" id="A0AAU9PGC6"/>
<dbReference type="EMBL" id="CAKMRJ010005634">
    <property type="protein sequence ID" value="CAH1449408.1"/>
    <property type="molecule type" value="Genomic_DNA"/>
</dbReference>
<evidence type="ECO:0000313" key="2">
    <source>
        <dbReference type="Proteomes" id="UP001157418"/>
    </source>
</evidence>